<dbReference type="InterPro" id="IPR019920">
    <property type="entry name" value="F420-binding_dom_put"/>
</dbReference>
<gene>
    <name evidence="3" type="ORF">E1298_24945</name>
</gene>
<dbReference type="Gene3D" id="2.30.110.10">
    <property type="entry name" value="Electron Transport, Fmn-binding Protein, Chain A"/>
    <property type="match status" value="1"/>
</dbReference>
<evidence type="ECO:0000313" key="3">
    <source>
        <dbReference type="EMBL" id="TDD80995.1"/>
    </source>
</evidence>
<dbReference type="SUPFAM" id="SSF50475">
    <property type="entry name" value="FMN-binding split barrel"/>
    <property type="match status" value="1"/>
</dbReference>
<dbReference type="EMBL" id="SMKU01000144">
    <property type="protein sequence ID" value="TDD80995.1"/>
    <property type="molecule type" value="Genomic_DNA"/>
</dbReference>
<dbReference type="Proteomes" id="UP000294513">
    <property type="component" value="Unassembled WGS sequence"/>
</dbReference>
<dbReference type="PANTHER" id="PTHR35176">
    <property type="entry name" value="HEME OXYGENASE HI_0854-RELATED"/>
    <property type="match status" value="1"/>
</dbReference>
<sequence length="194" mass="20269">MPEYGPGQGPGPKPITEEDLSAILGEQRFAVLATNKKNGHPHVSTVVYSWDPAERVVRVSTTAGRAKVAQLRGDPRAALHASSPDHLAFAVAEGTAELSEISEKPGDAAGLELLAMTPGFADPADERAFLKQMVKDRRLVIRLRVTRLYGTVLLAGRLGDLVGRKALFIAGNAVFTAASLLAGAAGGPGLLIAA</sequence>
<dbReference type="PANTHER" id="PTHR35176:SF2">
    <property type="entry name" value="F420H(2)-DEPENDENT REDUCTASE RV1155"/>
    <property type="match status" value="1"/>
</dbReference>
<feature type="domain" description="Pyridoxamine 5'-phosphate oxidase N-terminal" evidence="2">
    <location>
        <begin position="18"/>
        <end position="108"/>
    </location>
</feature>
<dbReference type="InterPro" id="IPR036259">
    <property type="entry name" value="MFS_trans_sf"/>
</dbReference>
<dbReference type="InterPro" id="IPR011576">
    <property type="entry name" value="Pyridox_Oxase_N"/>
</dbReference>
<protein>
    <submittedName>
        <fullName evidence="3">TIGR03618 family F420-dependent PPOX class oxidoreductase</fullName>
    </submittedName>
</protein>
<dbReference type="Gene3D" id="1.20.1720.10">
    <property type="entry name" value="Multidrug resistance protein D"/>
    <property type="match status" value="1"/>
</dbReference>
<dbReference type="InterPro" id="IPR052019">
    <property type="entry name" value="F420H2_bilvrd_red/Heme_oxyg"/>
</dbReference>
<evidence type="ECO:0000259" key="2">
    <source>
        <dbReference type="Pfam" id="PF01243"/>
    </source>
</evidence>
<keyword evidence="1" id="KW-0560">Oxidoreductase</keyword>
<dbReference type="NCBIfam" id="TIGR03618">
    <property type="entry name" value="Rv1155_F420"/>
    <property type="match status" value="1"/>
</dbReference>
<dbReference type="AlphaFoldDB" id="A0A4R5B6N1"/>
<proteinExistence type="predicted"/>
<evidence type="ECO:0000256" key="1">
    <source>
        <dbReference type="ARBA" id="ARBA00023002"/>
    </source>
</evidence>
<dbReference type="Pfam" id="PF01243">
    <property type="entry name" value="PNPOx_N"/>
    <property type="match status" value="1"/>
</dbReference>
<reference evidence="3 4" key="1">
    <citation type="submission" date="2019-03" db="EMBL/GenBank/DDBJ databases">
        <title>Draft genome sequences of novel Actinobacteria.</title>
        <authorList>
            <person name="Sahin N."/>
            <person name="Ay H."/>
            <person name="Saygin H."/>
        </authorList>
    </citation>
    <scope>NUCLEOTIDE SEQUENCE [LARGE SCALE GENOMIC DNA]</scope>
    <source>
        <strain evidence="3 4">H3C3</strain>
    </source>
</reference>
<name>A0A4R5B6N1_9ACTN</name>
<evidence type="ECO:0000313" key="4">
    <source>
        <dbReference type="Proteomes" id="UP000294513"/>
    </source>
</evidence>
<keyword evidence="4" id="KW-1185">Reference proteome</keyword>
<dbReference type="RefSeq" id="WP_131897297.1">
    <property type="nucleotide sequence ID" value="NZ_SMKU01000144.1"/>
</dbReference>
<comment type="caution">
    <text evidence="3">The sequence shown here is derived from an EMBL/GenBank/DDBJ whole genome shotgun (WGS) entry which is preliminary data.</text>
</comment>
<accession>A0A4R5B6N1</accession>
<dbReference type="OrthoDB" id="1094370at2"/>
<dbReference type="SUPFAM" id="SSF103473">
    <property type="entry name" value="MFS general substrate transporter"/>
    <property type="match status" value="1"/>
</dbReference>
<dbReference type="GO" id="GO:0005829">
    <property type="term" value="C:cytosol"/>
    <property type="evidence" value="ECO:0007669"/>
    <property type="project" value="TreeGrafter"/>
</dbReference>
<dbReference type="GO" id="GO:0016627">
    <property type="term" value="F:oxidoreductase activity, acting on the CH-CH group of donors"/>
    <property type="evidence" value="ECO:0007669"/>
    <property type="project" value="TreeGrafter"/>
</dbReference>
<organism evidence="3 4">
    <name type="scientific">Actinomadura rubrisoli</name>
    <dbReference type="NCBI Taxonomy" id="2530368"/>
    <lineage>
        <taxon>Bacteria</taxon>
        <taxon>Bacillati</taxon>
        <taxon>Actinomycetota</taxon>
        <taxon>Actinomycetes</taxon>
        <taxon>Streptosporangiales</taxon>
        <taxon>Thermomonosporaceae</taxon>
        <taxon>Actinomadura</taxon>
    </lineage>
</organism>
<dbReference type="GO" id="GO:0070967">
    <property type="term" value="F:coenzyme F420 binding"/>
    <property type="evidence" value="ECO:0007669"/>
    <property type="project" value="TreeGrafter"/>
</dbReference>
<dbReference type="InterPro" id="IPR012349">
    <property type="entry name" value="Split_barrel_FMN-bd"/>
</dbReference>
<feature type="non-terminal residue" evidence="3">
    <location>
        <position position="194"/>
    </location>
</feature>